<feature type="domain" description="Amine oxidase" evidence="4">
    <location>
        <begin position="16"/>
        <end position="440"/>
    </location>
</feature>
<dbReference type="EMBL" id="CP087164">
    <property type="protein sequence ID" value="UGS33811.1"/>
    <property type="molecule type" value="Genomic_DNA"/>
</dbReference>
<evidence type="ECO:0000313" key="6">
    <source>
        <dbReference type="Proteomes" id="UP001162834"/>
    </source>
</evidence>
<evidence type="ECO:0000256" key="3">
    <source>
        <dbReference type="ARBA" id="ARBA00040298"/>
    </source>
</evidence>
<keyword evidence="6" id="KW-1185">Reference proteome</keyword>
<comment type="function">
    <text evidence="1">Probable oxidoreductase that may play a role as regulator of mitochondrial function.</text>
</comment>
<name>A0A9E7BWJ1_9ACTN</name>
<dbReference type="InterPro" id="IPR002937">
    <property type="entry name" value="Amino_oxidase"/>
</dbReference>
<dbReference type="PANTHER" id="PTHR10668:SF105">
    <property type="entry name" value="DEHYDROGENASE-RELATED"/>
    <property type="match status" value="1"/>
</dbReference>
<dbReference type="GO" id="GO:0016491">
    <property type="term" value="F:oxidoreductase activity"/>
    <property type="evidence" value="ECO:0007669"/>
    <property type="project" value="InterPro"/>
</dbReference>
<evidence type="ECO:0000256" key="2">
    <source>
        <dbReference type="ARBA" id="ARBA00038825"/>
    </source>
</evidence>
<dbReference type="RefSeq" id="WP_259313503.1">
    <property type="nucleotide sequence ID" value="NZ_CP087164.1"/>
</dbReference>
<dbReference type="SUPFAM" id="SSF51905">
    <property type="entry name" value="FAD/NAD(P)-binding domain"/>
    <property type="match status" value="1"/>
</dbReference>
<dbReference type="Pfam" id="PF01593">
    <property type="entry name" value="Amino_oxidase"/>
    <property type="match status" value="1"/>
</dbReference>
<reference evidence="5" key="1">
    <citation type="journal article" date="2022" name="Int. J. Syst. Evol. Microbiol.">
        <title>Pseudomonas aegrilactucae sp. nov. and Pseudomonas morbosilactucae sp. nov., pathogens causing bacterial rot of lettuce in Japan.</title>
        <authorList>
            <person name="Sawada H."/>
            <person name="Fujikawa T."/>
            <person name="Satou M."/>
        </authorList>
    </citation>
    <scope>NUCLEOTIDE SEQUENCE</scope>
    <source>
        <strain evidence="5">0166_1</strain>
    </source>
</reference>
<comment type="subunit">
    <text evidence="2">Interacts with COX5B; this interaction may contribute to localize PYROXD2 to the inner face of the inner mitochondrial membrane.</text>
</comment>
<dbReference type="Gene3D" id="3.50.50.60">
    <property type="entry name" value="FAD/NAD(P)-binding domain"/>
    <property type="match status" value="2"/>
</dbReference>
<proteinExistence type="predicted"/>
<dbReference type="Proteomes" id="UP001162834">
    <property type="component" value="Chromosome"/>
</dbReference>
<dbReference type="AlphaFoldDB" id="A0A9E7BWJ1"/>
<accession>A0A9E7BWJ1</accession>
<protein>
    <recommendedName>
        <fullName evidence="3">Pyridine nucleotide-disulfide oxidoreductase domain-containing protein 2</fullName>
    </recommendedName>
</protein>
<dbReference type="InterPro" id="IPR036188">
    <property type="entry name" value="FAD/NAD-bd_sf"/>
</dbReference>
<evidence type="ECO:0000313" key="5">
    <source>
        <dbReference type="EMBL" id="UGS33811.1"/>
    </source>
</evidence>
<evidence type="ECO:0000256" key="1">
    <source>
        <dbReference type="ARBA" id="ARBA00037217"/>
    </source>
</evidence>
<evidence type="ECO:0000259" key="4">
    <source>
        <dbReference type="Pfam" id="PF01593"/>
    </source>
</evidence>
<gene>
    <name evidence="5" type="ORF">DSM104329_00176</name>
</gene>
<dbReference type="KEGG" id="sbae:DSM104329_00176"/>
<dbReference type="PANTHER" id="PTHR10668">
    <property type="entry name" value="PHYTOENE DEHYDROGENASE"/>
    <property type="match status" value="1"/>
</dbReference>
<organism evidence="5 6">
    <name type="scientific">Capillimicrobium parvum</name>
    <dbReference type="NCBI Taxonomy" id="2884022"/>
    <lineage>
        <taxon>Bacteria</taxon>
        <taxon>Bacillati</taxon>
        <taxon>Actinomycetota</taxon>
        <taxon>Thermoleophilia</taxon>
        <taxon>Solirubrobacterales</taxon>
        <taxon>Capillimicrobiaceae</taxon>
        <taxon>Capillimicrobium</taxon>
    </lineage>
</organism>
<sequence>MNRVVDAVVIGSGHNGLVAAAYLARAGWSVEVLERAERAGGAVTTEELTLPGFRHDTFSSWHPLFMGSAAYAELGPELEQRGLRYVNTDVPTGVAYGDGHAVVAARDPQRTVEGFNAADAAAFLAELGRFGAIADVIGELLSSELHAPRTAGRLLALGRRLGARGSLAAAAFSVQSARGWLESTFTGPEPGLLYAPWVLHTGLEPSAAGGALQLVALAGGLHAGGMPVVEGGSERFVTALERLVADHGGAVRTGVDAEEIRVAGGRATGVVAAGELVEARRAVVASVTPPQLYGRLLAGHLAAAGADAPAAPAAEEARRFRFGRGAMQVHVALSEPLRWRDSRLDTAAVVHVADGPAAVDLACAQAAAGQLPARPTVVCGQPCTVDPSRAPEGQAILWIQLQEVPYAPVADAAGELDTAGGWTPELAGAYADRVLARIAEHAPNLPGAVLGRAILTPVDIERRNVNLQGGDPYAGAAHLDQALPWRPLPGYGSHRTPVDGLWQIGASTHPGPGLNAASGRMVARRLIAGDGGLGAAARRIRGRVGRS</sequence>